<dbReference type="Gene3D" id="3.40.50.1820">
    <property type="entry name" value="alpha/beta hydrolase"/>
    <property type="match status" value="1"/>
</dbReference>
<organism evidence="3 4">
    <name type="scientific">Botrimarina colliarenosi</name>
    <dbReference type="NCBI Taxonomy" id="2528001"/>
    <lineage>
        <taxon>Bacteria</taxon>
        <taxon>Pseudomonadati</taxon>
        <taxon>Planctomycetota</taxon>
        <taxon>Planctomycetia</taxon>
        <taxon>Pirellulales</taxon>
        <taxon>Lacipirellulaceae</taxon>
        <taxon>Botrimarina</taxon>
    </lineage>
</organism>
<reference evidence="3 4" key="1">
    <citation type="submission" date="2019-02" db="EMBL/GenBank/DDBJ databases">
        <title>Deep-cultivation of Planctomycetes and their phenomic and genomic characterization uncovers novel biology.</title>
        <authorList>
            <person name="Wiegand S."/>
            <person name="Jogler M."/>
            <person name="Boedeker C."/>
            <person name="Pinto D."/>
            <person name="Vollmers J."/>
            <person name="Rivas-Marin E."/>
            <person name="Kohn T."/>
            <person name="Peeters S.H."/>
            <person name="Heuer A."/>
            <person name="Rast P."/>
            <person name="Oberbeckmann S."/>
            <person name="Bunk B."/>
            <person name="Jeske O."/>
            <person name="Meyerdierks A."/>
            <person name="Storesund J.E."/>
            <person name="Kallscheuer N."/>
            <person name="Luecker S."/>
            <person name="Lage O.M."/>
            <person name="Pohl T."/>
            <person name="Merkel B.J."/>
            <person name="Hornburger P."/>
            <person name="Mueller R.-W."/>
            <person name="Bruemmer F."/>
            <person name="Labrenz M."/>
            <person name="Spormann A.M."/>
            <person name="Op Den Camp H."/>
            <person name="Overmann J."/>
            <person name="Amann R."/>
            <person name="Jetten M.S.M."/>
            <person name="Mascher T."/>
            <person name="Medema M.H."/>
            <person name="Devos D.P."/>
            <person name="Kaster A.-K."/>
            <person name="Ovreas L."/>
            <person name="Rohde M."/>
            <person name="Galperin M.Y."/>
            <person name="Jogler C."/>
        </authorList>
    </citation>
    <scope>NUCLEOTIDE SEQUENCE [LARGE SCALE GENOMIC DNA]</scope>
    <source>
        <strain evidence="3 4">Pla108</strain>
    </source>
</reference>
<dbReference type="EMBL" id="SJPR01000001">
    <property type="protein sequence ID" value="TWU00713.1"/>
    <property type="molecule type" value="Genomic_DNA"/>
</dbReference>
<name>A0A5C6AL19_9BACT</name>
<dbReference type="PANTHER" id="PTHR43037">
    <property type="entry name" value="UNNAMED PRODUCT-RELATED"/>
    <property type="match status" value="1"/>
</dbReference>
<comment type="caution">
    <text evidence="3">The sequence shown here is derived from an EMBL/GenBank/DDBJ whole genome shotgun (WGS) entry which is preliminary data.</text>
</comment>
<evidence type="ECO:0000256" key="2">
    <source>
        <dbReference type="SAM" id="MobiDB-lite"/>
    </source>
</evidence>
<proteinExistence type="predicted"/>
<gene>
    <name evidence="3" type="ORF">Pla108_16650</name>
</gene>
<dbReference type="OrthoDB" id="236649at2"/>
<dbReference type="InterPro" id="IPR029058">
    <property type="entry name" value="AB_hydrolase_fold"/>
</dbReference>
<evidence type="ECO:0000313" key="4">
    <source>
        <dbReference type="Proteomes" id="UP000317421"/>
    </source>
</evidence>
<feature type="compositionally biased region" description="Low complexity" evidence="2">
    <location>
        <begin position="48"/>
        <end position="71"/>
    </location>
</feature>
<dbReference type="SUPFAM" id="SSF53474">
    <property type="entry name" value="alpha/beta-Hydrolases"/>
    <property type="match status" value="1"/>
</dbReference>
<dbReference type="RefSeq" id="WP_146444357.1">
    <property type="nucleotide sequence ID" value="NZ_SJPR01000001.1"/>
</dbReference>
<keyword evidence="1" id="KW-0732">Signal</keyword>
<evidence type="ECO:0000256" key="1">
    <source>
        <dbReference type="ARBA" id="ARBA00022729"/>
    </source>
</evidence>
<dbReference type="Proteomes" id="UP000317421">
    <property type="component" value="Unassembled WGS sequence"/>
</dbReference>
<sequence>MPLPFAPLCHLPLPHLNCRRHLRAWPAIALGWIAAVAAAEPEAPPAPDSAEATPAAAVATPAETPVETPSVAEDETAEQAATLPERIEPVVAALLPRVGDYHRAALHVDPVEAAVARGDWKPPNTGDEVLDASGEEVAWRPADSPRSSDLAGGYAYATFAAPSAGVMLLKAPGCAAVCLNGEWLPGDPYSIGWFRLPVEVAKGENWLLAHLASPAATPRLVRPAEPVRLITEAARLPDLVAGRPESVALSLPLLNATATPLARCQLRVGWGDDEPTMTPLRRIESLLLTPLTIKLPAPQRELAVGESVAVRVAVLSNEPGAAPLAEATLTLRVVGPQDPRSDTFVSDLDGSVQAYGVLPASGAAENAGVVVSLHDAGETHAQRLAKHTPLASAHVVAPGGRGAWAFDWEDWSRTDALEALDDFTRRQAERGDPIATRRVTVMGTGMGGHGALRLATLRPDRFAAVGVTDGWLSFYTQGGARVVPTDASPMARLLGRAPAAGDPLQVLENLQGVGVSLLSTGNADVSPSEVRFLRERLGAFHNDFAYREAEAAETPRLLHEQADWLTHRELRDNDASDEIDFATPDPAAASTLGWVTVVAAERQGAVARVRLSRDREQGEIVGVTDNVRRLRLSLASFGDSANVSVRLDGGRPVKFRPGRDGQTLSLARADDGVWRRTPNSAPLAALFKEPERSGGLKSAFCCRPQLVYGTRGSKAERSWMAAKARYDAHLFLYRGAGRLEVIADADLRDSLRTLSDMDRSVVLYGSAPANSAWLLLQQEASFRRKRTVRVERGRAWIGARPESDDDLAVLAVRPRPGSAEASIAVVGGTGVVGMRMTTRLRYFWSGVEYPDVLIYGPRAIDSPGDPSEAPDVRAAGYFDADWGLEDGGVVWRDLAI</sequence>
<dbReference type="InterPro" id="IPR050955">
    <property type="entry name" value="Plant_Biomass_Hydrol_Est"/>
</dbReference>
<dbReference type="AlphaFoldDB" id="A0A5C6AL19"/>
<evidence type="ECO:0000313" key="3">
    <source>
        <dbReference type="EMBL" id="TWU00713.1"/>
    </source>
</evidence>
<accession>A0A5C6AL19</accession>
<evidence type="ECO:0008006" key="5">
    <source>
        <dbReference type="Google" id="ProtNLM"/>
    </source>
</evidence>
<protein>
    <recommendedName>
        <fullName evidence="5">Alpha/beta hydrolase family protein</fullName>
    </recommendedName>
</protein>
<keyword evidence="4" id="KW-1185">Reference proteome</keyword>
<feature type="region of interest" description="Disordered" evidence="2">
    <location>
        <begin position="42"/>
        <end position="71"/>
    </location>
</feature>
<dbReference type="PANTHER" id="PTHR43037:SF4">
    <property type="entry name" value="PEPTIDASE S9 PROLYL OLIGOPEPTIDASE CATALYTIC DOMAIN-CONTAINING PROTEIN"/>
    <property type="match status" value="1"/>
</dbReference>